<feature type="transmembrane region" description="Helical" evidence="5">
    <location>
        <begin position="444"/>
        <end position="469"/>
    </location>
</feature>
<keyword evidence="2" id="KW-0378">Hydrolase</keyword>
<feature type="transmembrane region" description="Helical" evidence="5">
    <location>
        <begin position="234"/>
        <end position="254"/>
    </location>
</feature>
<accession>A0A2T3KZ26</accession>
<keyword evidence="5" id="KW-0472">Membrane</keyword>
<feature type="transmembrane region" description="Helical" evidence="5">
    <location>
        <begin position="414"/>
        <end position="432"/>
    </location>
</feature>
<sequence length="506" mass="56464">MPQFNLTVFKSFLGILSFILFFLSALPAQAIPLVGSACVIRHGDKVLVIKEEISGKLALPGGQIGPDDTPEQAAVREVYEETGIKVEAVKLLKLRGNTTVFACVAKQPIPTSKVTPYLTPLDNTEQDDLLISAWQAKHFAKEVKRVYLLSVDNITKADYRYPNDVPLLSPWLKQVPESAVTDNGADYQSISSLHQWELHQIEAFQQTVKHSSDLAHRIFNTIMQVFNLPGEKPFIGVLLFIAAIGFGTTGLLALASILLSVTFTASVMKLWLASPRPFYIWPELQHASASGFGLPSGHTFMATVLWLMLWYNLPLFINRFKTDAITNIKIFRMNVLPLFILAIVLQAVARVWLGVHFISDTLLGMTVGTLLALVLIQWQRNGLMLNNIWNWRCWALFSTVIFVAMCYFQVPQQVYLLACTLAISGVVFILNKRQDYKIGWATRFFLACSLIIAVVVISAVGFGLTHIVISTTALLLIKVMMIIALVSACFALTHYIYRTRGTKLIE</sequence>
<dbReference type="PRINTS" id="PR00502">
    <property type="entry name" value="NUDIXFAMILY"/>
</dbReference>
<dbReference type="Gene3D" id="3.90.79.10">
    <property type="entry name" value="Nucleoside Triphosphate Pyrophosphohydrolase"/>
    <property type="match status" value="1"/>
</dbReference>
<dbReference type="SUPFAM" id="SSF48317">
    <property type="entry name" value="Acid phosphatase/Vanadium-dependent haloperoxidase"/>
    <property type="match status" value="1"/>
</dbReference>
<evidence type="ECO:0000256" key="2">
    <source>
        <dbReference type="ARBA" id="ARBA00022801"/>
    </source>
</evidence>
<comment type="caution">
    <text evidence="7">The sequence shown here is derived from an EMBL/GenBank/DDBJ whole genome shotgun (WGS) entry which is preliminary data.</text>
</comment>
<dbReference type="SMART" id="SM00014">
    <property type="entry name" value="acidPPc"/>
    <property type="match status" value="1"/>
</dbReference>
<dbReference type="EMBL" id="PYNS01000002">
    <property type="protein sequence ID" value="PSV13051.1"/>
    <property type="molecule type" value="Genomic_DNA"/>
</dbReference>
<evidence type="ECO:0000256" key="5">
    <source>
        <dbReference type="SAM" id="Phobius"/>
    </source>
</evidence>
<gene>
    <name evidence="7" type="ORF">C0W93_03725</name>
</gene>
<dbReference type="PANTHER" id="PTHR14969">
    <property type="entry name" value="SPHINGOSINE-1-PHOSPHATE PHOSPHOHYDROLASE"/>
    <property type="match status" value="1"/>
</dbReference>
<evidence type="ECO:0000313" key="7">
    <source>
        <dbReference type="EMBL" id="PSV13051.1"/>
    </source>
</evidence>
<evidence type="ECO:0000313" key="8">
    <source>
        <dbReference type="Proteomes" id="UP000240530"/>
    </source>
</evidence>
<keyword evidence="5" id="KW-0812">Transmembrane</keyword>
<evidence type="ECO:0000256" key="1">
    <source>
        <dbReference type="ARBA" id="ARBA00012374"/>
    </source>
</evidence>
<dbReference type="Pfam" id="PF00293">
    <property type="entry name" value="NUDIX"/>
    <property type="match status" value="1"/>
</dbReference>
<dbReference type="CDD" id="cd02883">
    <property type="entry name" value="NUDIX_Hydrolase"/>
    <property type="match status" value="1"/>
</dbReference>
<evidence type="ECO:0000259" key="6">
    <source>
        <dbReference type="PROSITE" id="PS51462"/>
    </source>
</evidence>
<proteinExistence type="predicted"/>
<dbReference type="PANTHER" id="PTHR14969:SF13">
    <property type="entry name" value="AT30094P"/>
    <property type="match status" value="1"/>
</dbReference>
<feature type="domain" description="Nudix hydrolase" evidence="6">
    <location>
        <begin position="30"/>
        <end position="174"/>
    </location>
</feature>
<name>A0A2T3KZ26_PHOLD</name>
<feature type="transmembrane region" description="Helical" evidence="5">
    <location>
        <begin position="355"/>
        <end position="376"/>
    </location>
</feature>
<dbReference type="EC" id="3.6.1.27" evidence="1"/>
<dbReference type="InterPro" id="IPR000326">
    <property type="entry name" value="PAP2/HPO"/>
</dbReference>
<feature type="transmembrane region" description="Helical" evidence="5">
    <location>
        <begin position="388"/>
        <end position="408"/>
    </location>
</feature>
<keyword evidence="5" id="KW-1133">Transmembrane helix</keyword>
<dbReference type="PROSITE" id="PS51462">
    <property type="entry name" value="NUDIX"/>
    <property type="match status" value="1"/>
</dbReference>
<dbReference type="GO" id="GO:0050380">
    <property type="term" value="F:undecaprenyl-diphosphatase activity"/>
    <property type="evidence" value="ECO:0007669"/>
    <property type="project" value="UniProtKB-EC"/>
</dbReference>
<dbReference type="CDD" id="cd01610">
    <property type="entry name" value="PAP2_like"/>
    <property type="match status" value="1"/>
</dbReference>
<comment type="catalytic activity">
    <reaction evidence="4">
        <text>di-trans,octa-cis-undecaprenyl diphosphate + H2O = di-trans,octa-cis-undecaprenyl phosphate + phosphate + H(+)</text>
        <dbReference type="Rhea" id="RHEA:28094"/>
        <dbReference type="ChEBI" id="CHEBI:15377"/>
        <dbReference type="ChEBI" id="CHEBI:15378"/>
        <dbReference type="ChEBI" id="CHEBI:43474"/>
        <dbReference type="ChEBI" id="CHEBI:58405"/>
        <dbReference type="ChEBI" id="CHEBI:60392"/>
        <dbReference type="EC" id="3.6.1.27"/>
    </reaction>
</comment>
<dbReference type="InterPro" id="IPR036938">
    <property type="entry name" value="PAP2/HPO_sf"/>
</dbReference>
<feature type="transmembrane region" description="Helical" evidence="5">
    <location>
        <begin position="475"/>
        <end position="497"/>
    </location>
</feature>
<organism evidence="7 8">
    <name type="scientific">Photobacterium leiognathi subsp. mandapamensis</name>
    <name type="common">Photobacterium mandapamensis</name>
    <dbReference type="NCBI Taxonomy" id="48408"/>
    <lineage>
        <taxon>Bacteria</taxon>
        <taxon>Pseudomonadati</taxon>
        <taxon>Pseudomonadota</taxon>
        <taxon>Gammaproteobacteria</taxon>
        <taxon>Vibrionales</taxon>
        <taxon>Vibrionaceae</taxon>
        <taxon>Photobacterium</taxon>
    </lineage>
</organism>
<protein>
    <recommendedName>
        <fullName evidence="1">undecaprenyl-diphosphate phosphatase</fullName>
        <ecNumber evidence="1">3.6.1.27</ecNumber>
    </recommendedName>
    <alternativeName>
        <fullName evidence="3">Undecaprenyl pyrophosphate phosphatase</fullName>
    </alternativeName>
</protein>
<evidence type="ECO:0000256" key="3">
    <source>
        <dbReference type="ARBA" id="ARBA00032707"/>
    </source>
</evidence>
<dbReference type="InterPro" id="IPR015797">
    <property type="entry name" value="NUDIX_hydrolase-like_dom_sf"/>
</dbReference>
<dbReference type="AlphaFoldDB" id="A0A2T3KZ26"/>
<dbReference type="Gene3D" id="1.20.144.10">
    <property type="entry name" value="Phosphatidic acid phosphatase type 2/haloperoxidase"/>
    <property type="match status" value="1"/>
</dbReference>
<reference evidence="7 8" key="1">
    <citation type="submission" date="2018-03" db="EMBL/GenBank/DDBJ databases">
        <title>Whole genome sequencing of Histamine producing bacteria.</title>
        <authorList>
            <person name="Butler K."/>
        </authorList>
    </citation>
    <scope>NUCLEOTIDE SEQUENCE [LARGE SCALE GENOMIC DNA]</scope>
    <source>
        <strain evidence="7 8">Res.4.1</strain>
    </source>
</reference>
<dbReference type="Proteomes" id="UP000240530">
    <property type="component" value="Unassembled WGS sequence"/>
</dbReference>
<dbReference type="InterPro" id="IPR000086">
    <property type="entry name" value="NUDIX_hydrolase_dom"/>
</dbReference>
<dbReference type="InterPro" id="IPR020476">
    <property type="entry name" value="Nudix_hydrolase"/>
</dbReference>
<dbReference type="Pfam" id="PF01569">
    <property type="entry name" value="PAP2"/>
    <property type="match status" value="1"/>
</dbReference>
<evidence type="ECO:0000256" key="4">
    <source>
        <dbReference type="ARBA" id="ARBA00047594"/>
    </source>
</evidence>
<dbReference type="SUPFAM" id="SSF55811">
    <property type="entry name" value="Nudix"/>
    <property type="match status" value="1"/>
</dbReference>
<feature type="transmembrane region" description="Helical" evidence="5">
    <location>
        <begin position="300"/>
        <end position="318"/>
    </location>
</feature>
<feature type="transmembrane region" description="Helical" evidence="5">
    <location>
        <begin position="330"/>
        <end position="349"/>
    </location>
</feature>